<keyword evidence="7 12" id="KW-0812">Transmembrane</keyword>
<evidence type="ECO:0000256" key="2">
    <source>
        <dbReference type="ARBA" id="ARBA00022448"/>
    </source>
</evidence>
<evidence type="ECO:0000256" key="7">
    <source>
        <dbReference type="ARBA" id="ARBA00022692"/>
    </source>
</evidence>
<dbReference type="EMBL" id="JAUJYW010000009">
    <property type="protein sequence ID" value="MDN8601543.1"/>
    <property type="molecule type" value="Genomic_DNA"/>
</dbReference>
<sequence>MKKYYVQFFQMLSRAFITPIALLSFASLLLGVASLFLWHERLRELLPFMNSGVIQYIASLLNTVGSVIMDNLPLLFSISLAFTLAKNEREYAALGAVCGYLALLMGMHALIEINPNVREMFPEKIFTTTLGIETVNTGVVGGIVTGLFSALIHNKVYQVKFPVALAFFGGVRFVPLANVMFFVAFGQCFPFLWIFMSNIINSAAMGVSHAGVFAPFIYGFGERLLLPTGLHQIWNTVIRDTMVSGVAIFPDGHTVEGARAIFAEYLKINVLPVNMTLPDIVKFLRGGQIPITMFALPMMALAMYHTAKPEQRAKIKPLLLTGAFTSIIAGVTEPLEFTFLFVSPVWYVIYSLINGLSWMLCYMFHSQLGGTEANIIGLVLYGFLRPESRFWINLAVGVGMALCGYGLFRMWIVRFDLKTPGRGSDYEQTIDILGITQSDDRQASDPLKLKAMAIIKGLGGKDNISTVDCCYSRLRVCVNDIALVDEQVIKATGSMGYIPVDDNNIQIVYGTTVDTIRNAVKKQLQ</sequence>
<organism evidence="15 16">
    <name type="scientific">Citrobacter enshiensis</name>
    <dbReference type="NCBI Taxonomy" id="2971264"/>
    <lineage>
        <taxon>Bacteria</taxon>
        <taxon>Pseudomonadati</taxon>
        <taxon>Pseudomonadota</taxon>
        <taxon>Gammaproteobacteria</taxon>
        <taxon>Enterobacterales</taxon>
        <taxon>Enterobacteriaceae</taxon>
        <taxon>Citrobacter</taxon>
    </lineage>
</organism>
<evidence type="ECO:0000313" key="15">
    <source>
        <dbReference type="EMBL" id="MDN8601543.1"/>
    </source>
</evidence>
<dbReference type="PROSITE" id="PS51103">
    <property type="entry name" value="PTS_EIIC_TYPE_1"/>
    <property type="match status" value="1"/>
</dbReference>
<dbReference type="PANTHER" id="PTHR30009">
    <property type="entry name" value="CYTOCHROME C-TYPE SYNTHESIS PROTEIN AND PTS TRANSMEMBRANE COMPONENT"/>
    <property type="match status" value="1"/>
</dbReference>
<dbReference type="PANTHER" id="PTHR30009:SF24">
    <property type="entry name" value="PTS SYSTEM, IIBC COMPONENT"/>
    <property type="match status" value="1"/>
</dbReference>
<evidence type="ECO:0000256" key="3">
    <source>
        <dbReference type="ARBA" id="ARBA00022475"/>
    </source>
</evidence>
<evidence type="ECO:0000259" key="14">
    <source>
        <dbReference type="PROSITE" id="PS51103"/>
    </source>
</evidence>
<evidence type="ECO:0000256" key="11">
    <source>
        <dbReference type="PROSITE-ProRule" id="PRU00421"/>
    </source>
</evidence>
<evidence type="ECO:0000256" key="9">
    <source>
        <dbReference type="ARBA" id="ARBA00022989"/>
    </source>
</evidence>
<keyword evidence="6" id="KW-0598">Phosphotransferase system</keyword>
<feature type="domain" description="PTS EIIB type-1" evidence="13">
    <location>
        <begin position="448"/>
        <end position="525"/>
    </location>
</feature>
<feature type="transmembrane region" description="Helical" evidence="12">
    <location>
        <begin position="289"/>
        <end position="307"/>
    </location>
</feature>
<keyword evidence="2" id="KW-0813">Transport</keyword>
<evidence type="ECO:0000256" key="5">
    <source>
        <dbReference type="ARBA" id="ARBA00022679"/>
    </source>
</evidence>
<feature type="transmembrane region" description="Helical" evidence="12">
    <location>
        <begin position="327"/>
        <end position="350"/>
    </location>
</feature>
<dbReference type="InterPro" id="IPR013013">
    <property type="entry name" value="PTS_EIIC_1"/>
</dbReference>
<dbReference type="InterPro" id="IPR001996">
    <property type="entry name" value="PTS_IIB_1"/>
</dbReference>
<keyword evidence="4" id="KW-0762">Sugar transport</keyword>
<dbReference type="Pfam" id="PF02378">
    <property type="entry name" value="PTS_EIIC"/>
    <property type="match status" value="1"/>
</dbReference>
<feature type="transmembrane region" description="Helical" evidence="12">
    <location>
        <begin position="191"/>
        <end position="218"/>
    </location>
</feature>
<accession>A0ABT8PZ06</accession>
<dbReference type="InterPro" id="IPR003352">
    <property type="entry name" value="PTS_EIIC"/>
</dbReference>
<evidence type="ECO:0000256" key="6">
    <source>
        <dbReference type="ARBA" id="ARBA00022683"/>
    </source>
</evidence>
<evidence type="ECO:0000256" key="12">
    <source>
        <dbReference type="SAM" id="Phobius"/>
    </source>
</evidence>
<keyword evidence="9 12" id="KW-1133">Transmembrane helix</keyword>
<feature type="domain" description="PTS EIIC type-1" evidence="14">
    <location>
        <begin position="3"/>
        <end position="424"/>
    </location>
</feature>
<dbReference type="InterPro" id="IPR050429">
    <property type="entry name" value="PTS_Glucose_EIICBA"/>
</dbReference>
<dbReference type="Proteomes" id="UP001174867">
    <property type="component" value="Unassembled WGS sequence"/>
</dbReference>
<dbReference type="InterPro" id="IPR036878">
    <property type="entry name" value="Glu_permease_IIB"/>
</dbReference>
<feature type="transmembrane region" description="Helical" evidence="12">
    <location>
        <begin position="56"/>
        <end position="84"/>
    </location>
</feature>
<evidence type="ECO:0000256" key="4">
    <source>
        <dbReference type="ARBA" id="ARBA00022597"/>
    </source>
</evidence>
<keyword evidence="3" id="KW-1003">Cell membrane</keyword>
<keyword evidence="5" id="KW-0808">Transferase</keyword>
<comment type="subcellular location">
    <subcellularLocation>
        <location evidence="1">Cell membrane</location>
        <topology evidence="1">Multi-pass membrane protein</topology>
    </subcellularLocation>
</comment>
<dbReference type="Gene3D" id="3.30.1360.60">
    <property type="entry name" value="Glucose permease domain IIB"/>
    <property type="match status" value="1"/>
</dbReference>
<proteinExistence type="predicted"/>
<evidence type="ECO:0000256" key="1">
    <source>
        <dbReference type="ARBA" id="ARBA00004651"/>
    </source>
</evidence>
<protein>
    <submittedName>
        <fullName evidence="15">PTS transporter subunit EIIC</fullName>
    </submittedName>
</protein>
<feature type="transmembrane region" description="Helical" evidence="12">
    <location>
        <begin position="12"/>
        <end position="36"/>
    </location>
</feature>
<dbReference type="InterPro" id="IPR018113">
    <property type="entry name" value="PTrfase_EIIB_Cys"/>
</dbReference>
<dbReference type="RefSeq" id="WP_301702052.1">
    <property type="nucleotide sequence ID" value="NZ_JAUJYW010000009.1"/>
</dbReference>
<name>A0ABT8PZ06_9ENTR</name>
<evidence type="ECO:0000256" key="10">
    <source>
        <dbReference type="ARBA" id="ARBA00023136"/>
    </source>
</evidence>
<dbReference type="Pfam" id="PF00367">
    <property type="entry name" value="PTS_EIIB"/>
    <property type="match status" value="1"/>
</dbReference>
<dbReference type="CDD" id="cd00212">
    <property type="entry name" value="PTS_IIB_glc"/>
    <property type="match status" value="1"/>
</dbReference>
<comment type="caution">
    <text evidence="15">The sequence shown here is derived from an EMBL/GenBank/DDBJ whole genome shotgun (WGS) entry which is preliminary data.</text>
</comment>
<keyword evidence="8" id="KW-0418">Kinase</keyword>
<feature type="transmembrane region" description="Helical" evidence="12">
    <location>
        <begin position="91"/>
        <end position="111"/>
    </location>
</feature>
<feature type="transmembrane region" description="Helical" evidence="12">
    <location>
        <begin position="390"/>
        <end position="408"/>
    </location>
</feature>
<feature type="active site" description="Phosphocysteine intermediate; for EIIB activity" evidence="11">
    <location>
        <position position="470"/>
    </location>
</feature>
<evidence type="ECO:0000259" key="13">
    <source>
        <dbReference type="PROSITE" id="PS51098"/>
    </source>
</evidence>
<dbReference type="NCBIfam" id="TIGR00826">
    <property type="entry name" value="EIIB_glc"/>
    <property type="match status" value="1"/>
</dbReference>
<dbReference type="PROSITE" id="PS51098">
    <property type="entry name" value="PTS_EIIB_TYPE_1"/>
    <property type="match status" value="1"/>
</dbReference>
<keyword evidence="16" id="KW-1185">Reference proteome</keyword>
<evidence type="ECO:0000256" key="8">
    <source>
        <dbReference type="ARBA" id="ARBA00022777"/>
    </source>
</evidence>
<keyword evidence="10 12" id="KW-0472">Membrane</keyword>
<feature type="transmembrane region" description="Helical" evidence="12">
    <location>
        <begin position="131"/>
        <end position="152"/>
    </location>
</feature>
<feature type="transmembrane region" description="Helical" evidence="12">
    <location>
        <begin position="362"/>
        <end position="384"/>
    </location>
</feature>
<dbReference type="SUPFAM" id="SSF55604">
    <property type="entry name" value="Glucose permease domain IIB"/>
    <property type="match status" value="1"/>
</dbReference>
<gene>
    <name evidence="15" type="ORF">Q0A17_19345</name>
</gene>
<reference evidence="15 16" key="1">
    <citation type="submission" date="2023-07" db="EMBL/GenBank/DDBJ databases">
        <title>Citrobacter selenititolerans sp. nov., isolated from seleniferous soil.</title>
        <authorList>
            <person name="Zhang S."/>
            <person name="Li K."/>
            <person name="Peng J."/>
            <person name="Wang H."/>
            <person name="Sun J."/>
            <person name="Guo Y."/>
        </authorList>
    </citation>
    <scope>NUCLEOTIDE SEQUENCE [LARGE SCALE GENOMIC DNA]</scope>
    <source>
        <strain evidence="15 16">S2-9</strain>
    </source>
</reference>
<feature type="transmembrane region" description="Helical" evidence="12">
    <location>
        <begin position="164"/>
        <end position="185"/>
    </location>
</feature>
<evidence type="ECO:0000313" key="16">
    <source>
        <dbReference type="Proteomes" id="UP001174867"/>
    </source>
</evidence>